<name>A0AAX4KVK3_9TREE</name>
<dbReference type="Pfam" id="PF21671">
    <property type="entry name" value="CPL1-like"/>
    <property type="match status" value="1"/>
</dbReference>
<dbReference type="PANTHER" id="PTHR35192">
    <property type="entry name" value="PROTEIN, PUTATIVE-RELATED"/>
    <property type="match status" value="1"/>
</dbReference>
<sequence length="112" mass="11666">MSQPSAFVKRQQAKHRLVNRDGLCPIGSTACLLADSGSSYECLDTTSELESCGGCVHSSITPLANTTAGGVDCTSLPGVAPNGVTCLEGRCNVYDCDDGYELKDGECVSQDL</sequence>
<evidence type="ECO:0000313" key="2">
    <source>
        <dbReference type="EMBL" id="WWD10341.1"/>
    </source>
</evidence>
<feature type="domain" description="Protein CPL1-like" evidence="1">
    <location>
        <begin position="40"/>
        <end position="104"/>
    </location>
</feature>
<evidence type="ECO:0000259" key="1">
    <source>
        <dbReference type="Pfam" id="PF21671"/>
    </source>
</evidence>
<reference evidence="2 3" key="1">
    <citation type="submission" date="2024-01" db="EMBL/GenBank/DDBJ databases">
        <title>Comparative genomics of Cryptococcus and Kwoniella reveals pathogenesis evolution and contrasting modes of karyotype evolution via chromosome fusion or intercentromeric recombination.</title>
        <authorList>
            <person name="Coelho M.A."/>
            <person name="David-Palma M."/>
            <person name="Shea T."/>
            <person name="Bowers K."/>
            <person name="McGinley-Smith S."/>
            <person name="Mohammad A.W."/>
            <person name="Gnirke A."/>
            <person name="Yurkov A.M."/>
            <person name="Nowrousian M."/>
            <person name="Sun S."/>
            <person name="Cuomo C.A."/>
            <person name="Heitman J."/>
        </authorList>
    </citation>
    <scope>NUCLEOTIDE SEQUENCE [LARGE SCALE GENOMIC DNA]</scope>
    <source>
        <strain evidence="2 3">PYCC6329</strain>
    </source>
</reference>
<dbReference type="EMBL" id="CP144091">
    <property type="protein sequence ID" value="WWD10341.1"/>
    <property type="molecule type" value="Genomic_DNA"/>
</dbReference>
<gene>
    <name evidence="2" type="ORF">V865_008476</name>
</gene>
<protein>
    <recommendedName>
        <fullName evidence="1">Protein CPL1-like domain-containing protein</fullName>
    </recommendedName>
</protein>
<dbReference type="RefSeq" id="XP_066088308.1">
    <property type="nucleotide sequence ID" value="XM_066232211.1"/>
</dbReference>
<dbReference type="PANTHER" id="PTHR35192:SF2">
    <property type="entry name" value="APPLE DOMAIN-CONTAINING PROTEIN"/>
    <property type="match status" value="1"/>
</dbReference>
<dbReference type="GeneID" id="91107277"/>
<proteinExistence type="predicted"/>
<evidence type="ECO:0000313" key="3">
    <source>
        <dbReference type="Proteomes" id="UP001358614"/>
    </source>
</evidence>
<accession>A0AAX4KVK3</accession>
<dbReference type="InterPro" id="IPR048661">
    <property type="entry name" value="CPL1-like"/>
</dbReference>
<keyword evidence="3" id="KW-1185">Reference proteome</keyword>
<dbReference type="InterPro" id="IPR038955">
    <property type="entry name" value="PriA/CPL1_fungi"/>
</dbReference>
<organism evidence="2 3">
    <name type="scientific">Kwoniella europaea PYCC6329</name>
    <dbReference type="NCBI Taxonomy" id="1423913"/>
    <lineage>
        <taxon>Eukaryota</taxon>
        <taxon>Fungi</taxon>
        <taxon>Dikarya</taxon>
        <taxon>Basidiomycota</taxon>
        <taxon>Agaricomycotina</taxon>
        <taxon>Tremellomycetes</taxon>
        <taxon>Tremellales</taxon>
        <taxon>Cryptococcaceae</taxon>
        <taxon>Kwoniella</taxon>
    </lineage>
</organism>
<dbReference type="AlphaFoldDB" id="A0AAX4KVK3"/>
<dbReference type="KEGG" id="ker:91107277"/>
<dbReference type="Proteomes" id="UP001358614">
    <property type="component" value="Chromosome 3"/>
</dbReference>